<dbReference type="InterPro" id="IPR003097">
    <property type="entry name" value="CysJ-like_FAD-binding"/>
</dbReference>
<comment type="cofactor">
    <cofactor evidence="1">
        <name>FMN</name>
        <dbReference type="ChEBI" id="CHEBI:58210"/>
    </cofactor>
</comment>
<dbReference type="Gene3D" id="2.40.30.10">
    <property type="entry name" value="Translation factors"/>
    <property type="match status" value="1"/>
</dbReference>
<dbReference type="GeneID" id="14872367"/>
<dbReference type="STRING" id="1054147.F4PW62"/>
<dbReference type="InterPro" id="IPR017938">
    <property type="entry name" value="Riboflavin_synthase-like_b-brl"/>
</dbReference>
<dbReference type="InterPro" id="IPR029039">
    <property type="entry name" value="Flavoprotein-like_sf"/>
</dbReference>
<evidence type="ECO:0000256" key="2">
    <source>
        <dbReference type="ARBA" id="ARBA00001974"/>
    </source>
</evidence>
<keyword evidence="4" id="KW-0288">FMN</keyword>
<feature type="domain" description="FAD-binding FR-type" evidence="9">
    <location>
        <begin position="202"/>
        <end position="446"/>
    </location>
</feature>
<dbReference type="Proteomes" id="UP000007797">
    <property type="component" value="Unassembled WGS sequence"/>
</dbReference>
<comment type="cofactor">
    <cofactor evidence="2">
        <name>FAD</name>
        <dbReference type="ChEBI" id="CHEBI:57692"/>
    </cofactor>
</comment>
<evidence type="ECO:0000256" key="6">
    <source>
        <dbReference type="ARBA" id="ARBA00022857"/>
    </source>
</evidence>
<protein>
    <submittedName>
        <fullName evidence="10">NADPH-dependent diflavin oxidoreductase 1</fullName>
    </submittedName>
</protein>
<dbReference type="OrthoDB" id="1856718at2759"/>
<dbReference type="Gene3D" id="3.40.50.360">
    <property type="match status" value="1"/>
</dbReference>
<dbReference type="InterPro" id="IPR008254">
    <property type="entry name" value="Flavodoxin/NO_synth"/>
</dbReference>
<dbReference type="Gene3D" id="3.40.50.80">
    <property type="entry name" value="Nucleotide-binding domain of ferredoxin-NADP reductase (FNR) module"/>
    <property type="match status" value="1"/>
</dbReference>
<dbReference type="EMBL" id="GL883013">
    <property type="protein sequence ID" value="EGG20226.1"/>
    <property type="molecule type" value="Genomic_DNA"/>
</dbReference>
<evidence type="ECO:0000256" key="1">
    <source>
        <dbReference type="ARBA" id="ARBA00001917"/>
    </source>
</evidence>
<dbReference type="AlphaFoldDB" id="F4PW62"/>
<evidence type="ECO:0000313" key="10">
    <source>
        <dbReference type="EMBL" id="EGG20226.1"/>
    </source>
</evidence>
<dbReference type="SUPFAM" id="SSF52343">
    <property type="entry name" value="Ferredoxin reductase-like, C-terminal NADP-linked domain"/>
    <property type="match status" value="1"/>
</dbReference>
<keyword evidence="6" id="KW-0521">NADP</keyword>
<dbReference type="SUPFAM" id="SSF52218">
    <property type="entry name" value="Flavoproteins"/>
    <property type="match status" value="1"/>
</dbReference>
<dbReference type="GO" id="GO:0050660">
    <property type="term" value="F:flavin adenine dinucleotide binding"/>
    <property type="evidence" value="ECO:0007669"/>
    <property type="project" value="TreeGrafter"/>
</dbReference>
<dbReference type="InterPro" id="IPR017927">
    <property type="entry name" value="FAD-bd_FR_type"/>
</dbReference>
<keyword evidence="3" id="KW-0285">Flavoprotein</keyword>
<accession>F4PW62</accession>
<dbReference type="GO" id="GO:0010181">
    <property type="term" value="F:FMN binding"/>
    <property type="evidence" value="ECO:0007669"/>
    <property type="project" value="InterPro"/>
</dbReference>
<dbReference type="PRINTS" id="PR00371">
    <property type="entry name" value="FPNCR"/>
</dbReference>
<keyword evidence="5" id="KW-0274">FAD</keyword>
<dbReference type="SUPFAM" id="SSF63380">
    <property type="entry name" value="Riboflavin synthase domain-like"/>
    <property type="match status" value="1"/>
</dbReference>
<dbReference type="InterPro" id="IPR001433">
    <property type="entry name" value="OxRdtase_FAD/NAD-bd"/>
</dbReference>
<evidence type="ECO:0000256" key="4">
    <source>
        <dbReference type="ARBA" id="ARBA00022643"/>
    </source>
</evidence>
<gene>
    <name evidence="10" type="primary">redC</name>
    <name evidence="10" type="ORF">DFA_07347</name>
</gene>
<evidence type="ECO:0000313" key="11">
    <source>
        <dbReference type="Proteomes" id="UP000007797"/>
    </source>
</evidence>
<feature type="domain" description="Flavodoxin-like" evidence="8">
    <location>
        <begin position="11"/>
        <end position="156"/>
    </location>
</feature>
<evidence type="ECO:0000256" key="7">
    <source>
        <dbReference type="ARBA" id="ARBA00023002"/>
    </source>
</evidence>
<dbReference type="KEGG" id="dfa:DFA_07347"/>
<evidence type="ECO:0000259" key="9">
    <source>
        <dbReference type="PROSITE" id="PS51384"/>
    </source>
</evidence>
<keyword evidence="11" id="KW-1185">Reference proteome</keyword>
<dbReference type="PRINTS" id="PR00369">
    <property type="entry name" value="FLAVODOXIN"/>
</dbReference>
<dbReference type="InterPro" id="IPR039261">
    <property type="entry name" value="FNR_nucleotide-bd"/>
</dbReference>
<dbReference type="PANTHER" id="PTHR19384">
    <property type="entry name" value="NITRIC OXIDE SYNTHASE-RELATED"/>
    <property type="match status" value="1"/>
</dbReference>
<dbReference type="InterPro" id="IPR001709">
    <property type="entry name" value="Flavoprot_Pyr_Nucl_cyt_Rdtase"/>
</dbReference>
<dbReference type="InterPro" id="IPR023173">
    <property type="entry name" value="NADPH_Cyt_P450_Rdtase_alpha"/>
</dbReference>
<evidence type="ECO:0000256" key="5">
    <source>
        <dbReference type="ARBA" id="ARBA00022827"/>
    </source>
</evidence>
<evidence type="ECO:0000256" key="3">
    <source>
        <dbReference type="ARBA" id="ARBA00022630"/>
    </source>
</evidence>
<reference evidence="11" key="1">
    <citation type="journal article" date="2011" name="Genome Res.">
        <title>Phylogeny-wide analysis of social amoeba genomes highlights ancient origins for complex intercellular communication.</title>
        <authorList>
            <person name="Heidel A.J."/>
            <person name="Lawal H.M."/>
            <person name="Felder M."/>
            <person name="Schilde C."/>
            <person name="Helps N.R."/>
            <person name="Tunggal B."/>
            <person name="Rivero F."/>
            <person name="John U."/>
            <person name="Schleicher M."/>
            <person name="Eichinger L."/>
            <person name="Platzer M."/>
            <person name="Noegel A.A."/>
            <person name="Schaap P."/>
            <person name="Gloeckner G."/>
        </authorList>
    </citation>
    <scope>NUCLEOTIDE SEQUENCE [LARGE SCALE GENOMIC DNA]</scope>
    <source>
        <strain evidence="11">SH3</strain>
    </source>
</reference>
<dbReference type="PROSITE" id="PS50902">
    <property type="entry name" value="FLAVODOXIN_LIKE"/>
    <property type="match status" value="1"/>
</dbReference>
<sequence>MTTIPSSSFGCKIIYSTQSGTGQEVAEKLSRDLLRNGIITKVDDIENYDYKKLLPFENIILFVVSTQGHGDVPDSMRLFWNFLLIRSHPSNALGGLRFAILGLGDSSYTTFNFASKKLNQRLLSLGAQQLIRRGDADDQHDLGIDYEVEKWTLELTTKLHQLYPLPLDFVPIDRNILQKSKYMVEFKTSDQEGQRMQFKPPQQYSIVQLKTNQRITCPYWNQDVRHLEFDIKDPNQNGRNLLKYSSGDVTYILPENPTKSVNEIIECLKFDPNTIITSIKPFNSELCTTPQINLPTTIGILFKHYFDIMGSPRRYFFELLQFFTSDPLEQERLQYFSSTEGQDDLRDYNQKEKRNYIDVLKDFQNISIPFEYIFDLIMPIKPRPFSISSSSTMHPNELHVSAGLNTYMAPTRRLLRMGLCSQWFQTLSTGALVPMYIKQSGATLPPSPNIPLVMVGPGTGCAIFRSFMQHREMIKKDGALGEAIFYYGCRHANSDYLYQQEFEHYEKSGTISQLSVAFSRDSDDNKKVYVQHLMRRDAQLIWNLLENGAWFYISGSSGRMPKDF</sequence>
<keyword evidence="7" id="KW-0560">Oxidoreductase</keyword>
<name>F4PW62_CACFS</name>
<dbReference type="GO" id="GO:0005829">
    <property type="term" value="C:cytosol"/>
    <property type="evidence" value="ECO:0007669"/>
    <property type="project" value="TreeGrafter"/>
</dbReference>
<dbReference type="Pfam" id="PF00667">
    <property type="entry name" value="FAD_binding_1"/>
    <property type="match status" value="1"/>
</dbReference>
<proteinExistence type="predicted"/>
<dbReference type="RefSeq" id="XP_004367209.1">
    <property type="nucleotide sequence ID" value="XM_004367152.1"/>
</dbReference>
<dbReference type="Pfam" id="PF00175">
    <property type="entry name" value="NAD_binding_1"/>
    <property type="match status" value="1"/>
</dbReference>
<evidence type="ECO:0000259" key="8">
    <source>
        <dbReference type="PROSITE" id="PS50902"/>
    </source>
</evidence>
<dbReference type="PANTHER" id="PTHR19384:SF10">
    <property type="entry name" value="NADPH-DEPENDENT DIFLAVIN OXIDOREDUCTASE 1"/>
    <property type="match status" value="1"/>
</dbReference>
<dbReference type="InterPro" id="IPR001094">
    <property type="entry name" value="Flavdoxin-like"/>
</dbReference>
<dbReference type="OMA" id="DIMSIPR"/>
<dbReference type="Gene3D" id="1.20.990.10">
    <property type="entry name" value="NADPH-cytochrome p450 Reductase, Chain A, domain 3"/>
    <property type="match status" value="1"/>
</dbReference>
<dbReference type="Pfam" id="PF00258">
    <property type="entry name" value="Flavodoxin_1"/>
    <property type="match status" value="1"/>
</dbReference>
<organism evidence="10 11">
    <name type="scientific">Cavenderia fasciculata</name>
    <name type="common">Slime mold</name>
    <name type="synonym">Dictyostelium fasciculatum</name>
    <dbReference type="NCBI Taxonomy" id="261658"/>
    <lineage>
        <taxon>Eukaryota</taxon>
        <taxon>Amoebozoa</taxon>
        <taxon>Evosea</taxon>
        <taxon>Eumycetozoa</taxon>
        <taxon>Dictyostelia</taxon>
        <taxon>Acytosteliales</taxon>
        <taxon>Cavenderiaceae</taxon>
        <taxon>Cavenderia</taxon>
    </lineage>
</organism>
<dbReference type="GO" id="GO:0016491">
    <property type="term" value="F:oxidoreductase activity"/>
    <property type="evidence" value="ECO:0007669"/>
    <property type="project" value="UniProtKB-KW"/>
</dbReference>
<dbReference type="PROSITE" id="PS51384">
    <property type="entry name" value="FAD_FR"/>
    <property type="match status" value="1"/>
</dbReference>